<dbReference type="SUPFAM" id="SSF53795">
    <property type="entry name" value="PEP carboxykinase-like"/>
    <property type="match status" value="1"/>
</dbReference>
<sequence length="301" mass="32044">MTTCDYLLCGLRLRSGLPLPELAPWPGEASGEADVVVLRAPVAEPTALTPSVGRWRIDANGAAVLRLARARIRVSGGRLVEIDARDGPGDGWRVFLLGSALGALFHQRGLLPLHAASLRLDAAAIAIAAPSGAGKSTLSSALARRGAMLLSDDLTVLRFDADGAAQILPAFPRLRLRRDSAEAQGLEIEGRRRVAGLDKYDLGSALDFDAAPRRLDAVLILRLGAEPKLRRLSKLEALPALWNNVFRRRLGMLLAGGDAFARAAALARATPVYEFARPKDFRALDADAALIEERFAAGAPG</sequence>
<dbReference type="EMBL" id="CP023737">
    <property type="protein sequence ID" value="ATQ70051.1"/>
    <property type="molecule type" value="Genomic_DNA"/>
</dbReference>
<dbReference type="Gene3D" id="3.40.50.300">
    <property type="entry name" value="P-loop containing nucleotide triphosphate hydrolases"/>
    <property type="match status" value="1"/>
</dbReference>
<dbReference type="Proteomes" id="UP000230709">
    <property type="component" value="Chromosome"/>
</dbReference>
<organism evidence="1 2">
    <name type="scientific">Methylosinus trichosporium (strain ATCC 35070 / NCIMB 11131 / UNIQEM 75 / OB3b)</name>
    <dbReference type="NCBI Taxonomy" id="595536"/>
    <lineage>
        <taxon>Bacteria</taxon>
        <taxon>Pseudomonadati</taxon>
        <taxon>Pseudomonadota</taxon>
        <taxon>Alphaproteobacteria</taxon>
        <taxon>Hyphomicrobiales</taxon>
        <taxon>Methylocystaceae</taxon>
        <taxon>Methylosinus</taxon>
    </lineage>
</organism>
<name>A0A2D2D4V6_METT3</name>
<proteinExistence type="predicted"/>
<dbReference type="InterPro" id="IPR027417">
    <property type="entry name" value="P-loop_NTPase"/>
</dbReference>
<reference evidence="2" key="1">
    <citation type="submission" date="2017-10" db="EMBL/GenBank/DDBJ databases">
        <title>Completed PacBio SMRT sequence of Methylosinus trichosporium OB3b reveals presence of a third large plasmid.</title>
        <authorList>
            <person name="Charles T.C."/>
            <person name="Lynch M.D.J."/>
            <person name="Heil J.R."/>
            <person name="Cheng J."/>
        </authorList>
    </citation>
    <scope>NUCLEOTIDE SEQUENCE [LARGE SCALE GENOMIC DNA]</scope>
    <source>
        <strain evidence="2">OB3b</strain>
    </source>
</reference>
<dbReference type="KEGG" id="mtw:CQW49_20785"/>
<accession>A0A2D2D4V6</accession>
<evidence type="ECO:0000313" key="1">
    <source>
        <dbReference type="EMBL" id="ATQ70051.1"/>
    </source>
</evidence>
<evidence type="ECO:0008006" key="3">
    <source>
        <dbReference type="Google" id="ProtNLM"/>
    </source>
</evidence>
<dbReference type="AlphaFoldDB" id="A0A2D2D4V6"/>
<gene>
    <name evidence="1" type="ORF">CQW49_20785</name>
</gene>
<keyword evidence="2" id="KW-1185">Reference proteome</keyword>
<evidence type="ECO:0000313" key="2">
    <source>
        <dbReference type="Proteomes" id="UP000230709"/>
    </source>
</evidence>
<protein>
    <recommendedName>
        <fullName evidence="3">Serine kinase</fullName>
    </recommendedName>
</protein>
<dbReference type="STRING" id="595536.GCA_000178815_01041"/>
<dbReference type="RefSeq" id="WP_003611426.1">
    <property type="nucleotide sequence ID" value="NZ_ADVE02000001.1"/>
</dbReference>